<proteinExistence type="predicted"/>
<protein>
    <submittedName>
        <fullName evidence="1">Uncharacterized protein</fullName>
    </submittedName>
</protein>
<accession>A0ACB7TGL5</accession>
<dbReference type="Proteomes" id="UP000821845">
    <property type="component" value="Chromosome 1"/>
</dbReference>
<name>A0ACB7TGL5_HYAAI</name>
<sequence>MSCDLNGTCAPPWSLGSLAPQSELNFLLSLMNLLAHVPFTDLPVLHDYELGKLQQQYDYVIVGGGSAGCVIANRLSADPKVTVLLLEAGGLETGANQVPALAPFNIRGHTDWDYWTVPQKNAAFSYRGQRLSLSRGKVLGGSSVLNFMYYTRGHPRDFDRWASEYGDKGWAFEARAASLPEIEDYRVEKVAGE</sequence>
<organism evidence="1 2">
    <name type="scientific">Hyalomma asiaticum</name>
    <name type="common">Tick</name>
    <dbReference type="NCBI Taxonomy" id="266040"/>
    <lineage>
        <taxon>Eukaryota</taxon>
        <taxon>Metazoa</taxon>
        <taxon>Ecdysozoa</taxon>
        <taxon>Arthropoda</taxon>
        <taxon>Chelicerata</taxon>
        <taxon>Arachnida</taxon>
        <taxon>Acari</taxon>
        <taxon>Parasitiformes</taxon>
        <taxon>Ixodida</taxon>
        <taxon>Ixodoidea</taxon>
        <taxon>Ixodidae</taxon>
        <taxon>Hyalomminae</taxon>
        <taxon>Hyalomma</taxon>
    </lineage>
</organism>
<comment type="caution">
    <text evidence="1">The sequence shown here is derived from an EMBL/GenBank/DDBJ whole genome shotgun (WGS) entry which is preliminary data.</text>
</comment>
<evidence type="ECO:0000313" key="2">
    <source>
        <dbReference type="Proteomes" id="UP000821845"/>
    </source>
</evidence>
<evidence type="ECO:0000313" key="1">
    <source>
        <dbReference type="EMBL" id="KAH6945169.1"/>
    </source>
</evidence>
<keyword evidence="2" id="KW-1185">Reference proteome</keyword>
<reference evidence="1" key="1">
    <citation type="submission" date="2020-05" db="EMBL/GenBank/DDBJ databases">
        <title>Large-scale comparative analyses of tick genomes elucidate their genetic diversity and vector capacities.</title>
        <authorList>
            <person name="Jia N."/>
            <person name="Wang J."/>
            <person name="Shi W."/>
            <person name="Du L."/>
            <person name="Sun Y."/>
            <person name="Zhan W."/>
            <person name="Jiang J."/>
            <person name="Wang Q."/>
            <person name="Zhang B."/>
            <person name="Ji P."/>
            <person name="Sakyi L.B."/>
            <person name="Cui X."/>
            <person name="Yuan T."/>
            <person name="Jiang B."/>
            <person name="Yang W."/>
            <person name="Lam T.T.-Y."/>
            <person name="Chang Q."/>
            <person name="Ding S."/>
            <person name="Wang X."/>
            <person name="Zhu J."/>
            <person name="Ruan X."/>
            <person name="Zhao L."/>
            <person name="Wei J."/>
            <person name="Que T."/>
            <person name="Du C."/>
            <person name="Cheng J."/>
            <person name="Dai P."/>
            <person name="Han X."/>
            <person name="Huang E."/>
            <person name="Gao Y."/>
            <person name="Liu J."/>
            <person name="Shao H."/>
            <person name="Ye R."/>
            <person name="Li L."/>
            <person name="Wei W."/>
            <person name="Wang X."/>
            <person name="Wang C."/>
            <person name="Yang T."/>
            <person name="Huo Q."/>
            <person name="Li W."/>
            <person name="Guo W."/>
            <person name="Chen H."/>
            <person name="Zhou L."/>
            <person name="Ni X."/>
            <person name="Tian J."/>
            <person name="Zhou Y."/>
            <person name="Sheng Y."/>
            <person name="Liu T."/>
            <person name="Pan Y."/>
            <person name="Xia L."/>
            <person name="Li J."/>
            <person name="Zhao F."/>
            <person name="Cao W."/>
        </authorList>
    </citation>
    <scope>NUCLEOTIDE SEQUENCE</scope>
    <source>
        <strain evidence="1">Hyas-2018</strain>
    </source>
</reference>
<dbReference type="EMBL" id="CM023481">
    <property type="protein sequence ID" value="KAH6945169.1"/>
    <property type="molecule type" value="Genomic_DNA"/>
</dbReference>
<gene>
    <name evidence="1" type="ORF">HPB50_007471</name>
</gene>